<dbReference type="SUPFAM" id="SSF55874">
    <property type="entry name" value="ATPase domain of HSP90 chaperone/DNA topoisomerase II/histidine kinase"/>
    <property type="match status" value="1"/>
</dbReference>
<evidence type="ECO:0000256" key="4">
    <source>
        <dbReference type="ARBA" id="ARBA00022553"/>
    </source>
</evidence>
<evidence type="ECO:0000256" key="10">
    <source>
        <dbReference type="ARBA" id="ARBA00022777"/>
    </source>
</evidence>
<evidence type="ECO:0000256" key="2">
    <source>
        <dbReference type="ARBA" id="ARBA00012438"/>
    </source>
</evidence>
<dbReference type="SMART" id="SM00911">
    <property type="entry name" value="HWE_HK"/>
    <property type="match status" value="1"/>
</dbReference>
<dbReference type="CDD" id="cd00130">
    <property type="entry name" value="PAS"/>
    <property type="match status" value="1"/>
</dbReference>
<organism evidence="14 15">
    <name type="scientific">Bradyrhizobium erythrophlei</name>
    <dbReference type="NCBI Taxonomy" id="1437360"/>
    <lineage>
        <taxon>Bacteria</taxon>
        <taxon>Pseudomonadati</taxon>
        <taxon>Pseudomonadota</taxon>
        <taxon>Alphaproteobacteria</taxon>
        <taxon>Hyphomicrobiales</taxon>
        <taxon>Nitrobacteraceae</taxon>
        <taxon>Bradyrhizobium</taxon>
    </lineage>
</organism>
<evidence type="ECO:0000256" key="9">
    <source>
        <dbReference type="ARBA" id="ARBA00022741"/>
    </source>
</evidence>
<accession>A0A1M5RZ14</accession>
<evidence type="ECO:0000256" key="5">
    <source>
        <dbReference type="ARBA" id="ARBA00022630"/>
    </source>
</evidence>
<evidence type="ECO:0000256" key="8">
    <source>
        <dbReference type="ARBA" id="ARBA00022737"/>
    </source>
</evidence>
<dbReference type="InterPro" id="IPR000700">
    <property type="entry name" value="PAS-assoc_C"/>
</dbReference>
<sequence>MSNVLSYALRSFQRKRERTSTEMDAVFANAAEIALGAGNEEQAFEMPGQLFEQLPFAIYVCDRDGLVLRYNRRAAELWGRSPKLGDPDERFCGSYRMFRPDGSLLPHHQCPMADVLRTGISLREQEVHIERPDGLRGIALVDIEAIKDNGGNIVGAVNCFQDITERKRSEAQIVNLAREAEHRTKNILATVLATVRLSHSDRSDDLKQVIEGRINALAKVHALFVQSRWMGAELHSLVAQELLPYRGEKEARVRTNGPSVMLEPYTAQTVAISLHELATNAAKYGSLSATDGYVEIGWSRTADGRLSLRWIESGGPPVTPPTHRGFGTSIMENIIAGQLKGEVRFDWRDQGLTCEIALPLA</sequence>
<keyword evidence="5" id="KW-0285">Flavoprotein</keyword>
<feature type="domain" description="PAC" evidence="13">
    <location>
        <begin position="123"/>
        <end position="175"/>
    </location>
</feature>
<dbReference type="Pfam" id="PF07536">
    <property type="entry name" value="HWE_HK"/>
    <property type="match status" value="1"/>
</dbReference>
<dbReference type="InterPro" id="IPR036890">
    <property type="entry name" value="HATPase_C_sf"/>
</dbReference>
<dbReference type="InterPro" id="IPR000014">
    <property type="entry name" value="PAS"/>
</dbReference>
<dbReference type="NCBIfam" id="TIGR00229">
    <property type="entry name" value="sensory_box"/>
    <property type="match status" value="1"/>
</dbReference>
<proteinExistence type="predicted"/>
<dbReference type="Proteomes" id="UP000189796">
    <property type="component" value="Chromosome I"/>
</dbReference>
<comment type="catalytic activity">
    <reaction evidence="1">
        <text>ATP + protein L-histidine = ADP + protein N-phospho-L-histidine.</text>
        <dbReference type="EC" id="2.7.13.3"/>
    </reaction>
</comment>
<keyword evidence="6" id="KW-0288">FMN</keyword>
<keyword evidence="12" id="KW-0843">Virulence</keyword>
<evidence type="ECO:0000256" key="7">
    <source>
        <dbReference type="ARBA" id="ARBA00022679"/>
    </source>
</evidence>
<dbReference type="PANTHER" id="PTHR41523">
    <property type="entry name" value="TWO-COMPONENT SYSTEM SENSOR PROTEIN"/>
    <property type="match status" value="1"/>
</dbReference>
<evidence type="ECO:0000256" key="11">
    <source>
        <dbReference type="ARBA" id="ARBA00022840"/>
    </source>
</evidence>
<dbReference type="PANTHER" id="PTHR41523:SF8">
    <property type="entry name" value="ETHYLENE RESPONSE SENSOR PROTEIN"/>
    <property type="match status" value="1"/>
</dbReference>
<evidence type="ECO:0000256" key="1">
    <source>
        <dbReference type="ARBA" id="ARBA00000085"/>
    </source>
</evidence>
<dbReference type="InterPro" id="IPR011102">
    <property type="entry name" value="Sig_transdc_His_kinase_HWE"/>
</dbReference>
<dbReference type="InterPro" id="IPR013656">
    <property type="entry name" value="PAS_4"/>
</dbReference>
<evidence type="ECO:0000256" key="6">
    <source>
        <dbReference type="ARBA" id="ARBA00022643"/>
    </source>
</evidence>
<dbReference type="RefSeq" id="WP_079603221.1">
    <property type="nucleotide sequence ID" value="NZ_LT670817.1"/>
</dbReference>
<dbReference type="Pfam" id="PF08448">
    <property type="entry name" value="PAS_4"/>
    <property type="match status" value="1"/>
</dbReference>
<evidence type="ECO:0000256" key="3">
    <source>
        <dbReference type="ARBA" id="ARBA00021740"/>
    </source>
</evidence>
<dbReference type="OrthoDB" id="341208at2"/>
<dbReference type="PROSITE" id="PS50113">
    <property type="entry name" value="PAC"/>
    <property type="match status" value="1"/>
</dbReference>
<evidence type="ECO:0000256" key="12">
    <source>
        <dbReference type="ARBA" id="ARBA00023026"/>
    </source>
</evidence>
<dbReference type="Gene3D" id="3.30.565.10">
    <property type="entry name" value="Histidine kinase-like ATPase, C-terminal domain"/>
    <property type="match status" value="1"/>
</dbReference>
<gene>
    <name evidence="14" type="ORF">SAMN05443248_4421</name>
</gene>
<keyword evidence="10" id="KW-0418">Kinase</keyword>
<dbReference type="GO" id="GO:0004673">
    <property type="term" value="F:protein histidine kinase activity"/>
    <property type="evidence" value="ECO:0007669"/>
    <property type="project" value="UniProtKB-EC"/>
</dbReference>
<protein>
    <recommendedName>
        <fullName evidence="3">Blue-light-activated histidine kinase</fullName>
        <ecNumber evidence="2">2.7.13.3</ecNumber>
    </recommendedName>
</protein>
<keyword evidence="4" id="KW-0597">Phosphoprotein</keyword>
<evidence type="ECO:0000259" key="13">
    <source>
        <dbReference type="PROSITE" id="PS50113"/>
    </source>
</evidence>
<dbReference type="InterPro" id="IPR035965">
    <property type="entry name" value="PAS-like_dom_sf"/>
</dbReference>
<keyword evidence="8" id="KW-0677">Repeat</keyword>
<keyword evidence="7" id="KW-0808">Transferase</keyword>
<dbReference type="Gene3D" id="3.30.450.20">
    <property type="entry name" value="PAS domain"/>
    <property type="match status" value="1"/>
</dbReference>
<dbReference type="AlphaFoldDB" id="A0A1M5RZ14"/>
<name>A0A1M5RZ14_9BRAD</name>
<evidence type="ECO:0000313" key="14">
    <source>
        <dbReference type="EMBL" id="SHH31582.1"/>
    </source>
</evidence>
<evidence type="ECO:0000313" key="15">
    <source>
        <dbReference type="Proteomes" id="UP000189796"/>
    </source>
</evidence>
<dbReference type="EC" id="2.7.13.3" evidence="2"/>
<dbReference type="EMBL" id="LT670817">
    <property type="protein sequence ID" value="SHH31582.1"/>
    <property type="molecule type" value="Genomic_DNA"/>
</dbReference>
<keyword evidence="11" id="KW-0067">ATP-binding</keyword>
<reference evidence="14 15" key="1">
    <citation type="submission" date="2016-11" db="EMBL/GenBank/DDBJ databases">
        <authorList>
            <person name="Jaros S."/>
            <person name="Januszkiewicz K."/>
            <person name="Wedrychowicz H."/>
        </authorList>
    </citation>
    <scope>NUCLEOTIDE SEQUENCE [LARGE SCALE GENOMIC DNA]</scope>
    <source>
        <strain evidence="14 15">GAS138</strain>
    </source>
</reference>
<dbReference type="GO" id="GO:0005524">
    <property type="term" value="F:ATP binding"/>
    <property type="evidence" value="ECO:0007669"/>
    <property type="project" value="UniProtKB-KW"/>
</dbReference>
<dbReference type="SUPFAM" id="SSF55785">
    <property type="entry name" value="PYP-like sensor domain (PAS domain)"/>
    <property type="match status" value="1"/>
</dbReference>
<keyword evidence="9" id="KW-0547">Nucleotide-binding</keyword>